<keyword evidence="1" id="KW-1133">Transmembrane helix</keyword>
<keyword evidence="1" id="KW-0472">Membrane</keyword>
<evidence type="ECO:0000256" key="1">
    <source>
        <dbReference type="SAM" id="Phobius"/>
    </source>
</evidence>
<gene>
    <name evidence="3" type="primary">LOC108626873</name>
</gene>
<feature type="transmembrane region" description="Helical" evidence="1">
    <location>
        <begin position="40"/>
        <end position="57"/>
    </location>
</feature>
<dbReference type="Proteomes" id="UP000694925">
    <property type="component" value="Unplaced"/>
</dbReference>
<evidence type="ECO:0000313" key="3">
    <source>
        <dbReference type="RefSeq" id="XP_017883292.1"/>
    </source>
</evidence>
<proteinExistence type="predicted"/>
<dbReference type="AlphaFoldDB" id="A0AAJ7N8Q1"/>
<dbReference type="RefSeq" id="XP_017883292.1">
    <property type="nucleotide sequence ID" value="XM_018027803.2"/>
</dbReference>
<protein>
    <submittedName>
        <fullName evidence="3">Uncharacterized protein LOC108626873</fullName>
    </submittedName>
</protein>
<dbReference type="GeneID" id="108626873"/>
<keyword evidence="2" id="KW-1185">Reference proteome</keyword>
<name>A0AAJ7N8Q1_9HYME</name>
<keyword evidence="1" id="KW-0812">Transmembrane</keyword>
<evidence type="ECO:0000313" key="2">
    <source>
        <dbReference type="Proteomes" id="UP000694925"/>
    </source>
</evidence>
<sequence>MYAVQRVLTRSPKLLKVTESQCRTILGTPPRVRVSFAEKMAMGAALWLGLMTIPLYISCNIKNYNAHSESE</sequence>
<reference evidence="3" key="1">
    <citation type="submission" date="2025-08" db="UniProtKB">
        <authorList>
            <consortium name="RefSeq"/>
        </authorList>
    </citation>
    <scope>IDENTIFICATION</scope>
    <source>
        <tissue evidence="3">Whole body</tissue>
    </source>
</reference>
<dbReference type="KEGG" id="ccal:108626873"/>
<accession>A0AAJ7N8Q1</accession>
<organism evidence="2 3">
    <name type="scientific">Ceratina calcarata</name>
    <dbReference type="NCBI Taxonomy" id="156304"/>
    <lineage>
        <taxon>Eukaryota</taxon>
        <taxon>Metazoa</taxon>
        <taxon>Ecdysozoa</taxon>
        <taxon>Arthropoda</taxon>
        <taxon>Hexapoda</taxon>
        <taxon>Insecta</taxon>
        <taxon>Pterygota</taxon>
        <taxon>Neoptera</taxon>
        <taxon>Endopterygota</taxon>
        <taxon>Hymenoptera</taxon>
        <taxon>Apocrita</taxon>
        <taxon>Aculeata</taxon>
        <taxon>Apoidea</taxon>
        <taxon>Anthophila</taxon>
        <taxon>Apidae</taxon>
        <taxon>Ceratina</taxon>
        <taxon>Zadontomerus</taxon>
    </lineage>
</organism>